<name>X1S5S0_9ZZZZ</name>
<organism evidence="1">
    <name type="scientific">marine sediment metagenome</name>
    <dbReference type="NCBI Taxonomy" id="412755"/>
    <lineage>
        <taxon>unclassified sequences</taxon>
        <taxon>metagenomes</taxon>
        <taxon>ecological metagenomes</taxon>
    </lineage>
</organism>
<dbReference type="EMBL" id="BARW01003082">
    <property type="protein sequence ID" value="GAI63144.1"/>
    <property type="molecule type" value="Genomic_DNA"/>
</dbReference>
<accession>X1S5S0</accession>
<proteinExistence type="predicted"/>
<gene>
    <name evidence="1" type="ORF">S12H4_08091</name>
</gene>
<reference evidence="1" key="1">
    <citation type="journal article" date="2014" name="Front. Microbiol.">
        <title>High frequency of phylogenetically diverse reductive dehalogenase-homologous genes in deep subseafloor sedimentary metagenomes.</title>
        <authorList>
            <person name="Kawai M."/>
            <person name="Futagami T."/>
            <person name="Toyoda A."/>
            <person name="Takaki Y."/>
            <person name="Nishi S."/>
            <person name="Hori S."/>
            <person name="Arai W."/>
            <person name="Tsubouchi T."/>
            <person name="Morono Y."/>
            <person name="Uchiyama I."/>
            <person name="Ito T."/>
            <person name="Fujiyama A."/>
            <person name="Inagaki F."/>
            <person name="Takami H."/>
        </authorList>
    </citation>
    <scope>NUCLEOTIDE SEQUENCE</scope>
    <source>
        <strain evidence="1">Expedition CK06-06</strain>
    </source>
</reference>
<sequence>MVKASIYYWTEVFSEALLGKTPTREIFDRCYYKILEVEGDAEITPEDMFDMLNTNEDLKRILQFKAVVIGHTSMSVGDIVEIGGKYYICRDRGWEEVFRENGN</sequence>
<evidence type="ECO:0000313" key="1">
    <source>
        <dbReference type="EMBL" id="GAI63144.1"/>
    </source>
</evidence>
<comment type="caution">
    <text evidence="1">The sequence shown here is derived from an EMBL/GenBank/DDBJ whole genome shotgun (WGS) entry which is preliminary data.</text>
</comment>
<protein>
    <submittedName>
        <fullName evidence="1">Uncharacterized protein</fullName>
    </submittedName>
</protein>
<dbReference type="AlphaFoldDB" id="X1S5S0"/>